<dbReference type="SUPFAM" id="SSF69065">
    <property type="entry name" value="RNase III domain-like"/>
    <property type="match status" value="1"/>
</dbReference>
<dbReference type="PROSITE" id="PS50142">
    <property type="entry name" value="RNASE_3_2"/>
    <property type="match status" value="1"/>
</dbReference>
<accession>A0A8E0VIM4</accession>
<comment type="caution">
    <text evidence="3">The sequence shown here is derived from an EMBL/GenBank/DDBJ whole genome shotgun (WGS) entry which is preliminary data.</text>
</comment>
<evidence type="ECO:0000259" key="2">
    <source>
        <dbReference type="PROSITE" id="PS50142"/>
    </source>
</evidence>
<evidence type="ECO:0000313" key="3">
    <source>
        <dbReference type="EMBL" id="KAA0195780.1"/>
    </source>
</evidence>
<dbReference type="Proteomes" id="UP000728185">
    <property type="component" value="Unassembled WGS sequence"/>
</dbReference>
<dbReference type="Gene3D" id="1.10.1520.10">
    <property type="entry name" value="Ribonuclease III domain"/>
    <property type="match status" value="1"/>
</dbReference>
<dbReference type="EMBL" id="LUCM01003453">
    <property type="protein sequence ID" value="KAA0195780.1"/>
    <property type="molecule type" value="Genomic_DNA"/>
</dbReference>
<keyword evidence="4" id="KW-1185">Reference proteome</keyword>
<dbReference type="GO" id="GO:0004525">
    <property type="term" value="F:ribonuclease III activity"/>
    <property type="evidence" value="ECO:0007669"/>
    <property type="project" value="InterPro"/>
</dbReference>
<reference evidence="3" key="1">
    <citation type="submission" date="2019-05" db="EMBL/GenBank/DDBJ databases">
        <title>Annotation for the trematode Fasciolopsis buski.</title>
        <authorList>
            <person name="Choi Y.-J."/>
        </authorList>
    </citation>
    <scope>NUCLEOTIDE SEQUENCE</scope>
    <source>
        <strain evidence="3">HT</strain>
        <tissue evidence="3">Whole worm</tissue>
    </source>
</reference>
<dbReference type="PANTHER" id="PTHR14950">
    <property type="entry name" value="DICER-RELATED"/>
    <property type="match status" value="1"/>
</dbReference>
<dbReference type="CDD" id="cd00593">
    <property type="entry name" value="RIBOc"/>
    <property type="match status" value="1"/>
</dbReference>
<keyword evidence="1" id="KW-0378">Hydrolase</keyword>
<gene>
    <name evidence="3" type="ORF">FBUS_08366</name>
</gene>
<evidence type="ECO:0000313" key="4">
    <source>
        <dbReference type="Proteomes" id="UP000728185"/>
    </source>
</evidence>
<feature type="domain" description="RNase III" evidence="2">
    <location>
        <begin position="314"/>
        <end position="443"/>
    </location>
</feature>
<dbReference type="InterPro" id="IPR036389">
    <property type="entry name" value="RNase_III_sf"/>
</dbReference>
<dbReference type="GO" id="GO:0006396">
    <property type="term" value="P:RNA processing"/>
    <property type="evidence" value="ECO:0007669"/>
    <property type="project" value="InterPro"/>
</dbReference>
<sequence length="592" mass="65307">MANLVHWSEARELWKLSSTAPPADSIKPSNGIVHSCPVRLSQIPTEDWAGIMVRPSHLPHDDPAMFAISGCSSKIGLDPVPPKLSEKLLTVLNPILPGSCPAEQQSPINRPASLGIDEAACGSAVLSYLDYFAIRYPTIHRMVNHFDGTLPLANCFRLTRHQNAAQVTAGLRKDKHGIDDKLAMYLADACAVHPLSAWLWFLLSTFPLIVYQLSRALLMSQFSAELRQMLSQYDSGSKNRQLGYGTVLSSGYTVLMPDRLNAPRCMLSELNHFTQIDLEVESHTPEAWFSLDLLAANNESTEISPPVAPNPNQLFEATTLLAARDSVNLERLELLGDSLLQLVATLNVYSSAPTDSNEGLLSAQRIPLVSNANLQRLSIQFNWPKYCTGQVYTPPSHFVFPCYSVCKTACLPHGDSRTTLALTDKSLADMMEALIGCFLFHLGLSSAVRLLSLFGISPQGNCIGDRYSDRTTWSRLLFTDASIDSDSDCASSTEKSYTPQMKTAFQTLCSQPAVEKSSSDVSENHLHFLEAGFHIDQLLGLQSIIGYRFKDLSLLIQSLIHISSIHAKQFGNYERYVFRLQTAMPGSAFCLF</sequence>
<dbReference type="AlphaFoldDB" id="A0A8E0VIM4"/>
<dbReference type="InterPro" id="IPR000999">
    <property type="entry name" value="RNase_III_dom"/>
</dbReference>
<organism evidence="3 4">
    <name type="scientific">Fasciolopsis buskii</name>
    <dbReference type="NCBI Taxonomy" id="27845"/>
    <lineage>
        <taxon>Eukaryota</taxon>
        <taxon>Metazoa</taxon>
        <taxon>Spiralia</taxon>
        <taxon>Lophotrochozoa</taxon>
        <taxon>Platyhelminthes</taxon>
        <taxon>Trematoda</taxon>
        <taxon>Digenea</taxon>
        <taxon>Plagiorchiida</taxon>
        <taxon>Echinostomata</taxon>
        <taxon>Echinostomatoidea</taxon>
        <taxon>Fasciolidae</taxon>
        <taxon>Fasciolopsis</taxon>
    </lineage>
</organism>
<name>A0A8E0VIM4_9TREM</name>
<dbReference type="Pfam" id="PF00636">
    <property type="entry name" value="Ribonuclease_3"/>
    <property type="match status" value="1"/>
</dbReference>
<dbReference type="SMART" id="SM00535">
    <property type="entry name" value="RIBOc"/>
    <property type="match status" value="1"/>
</dbReference>
<proteinExistence type="predicted"/>
<evidence type="ECO:0000256" key="1">
    <source>
        <dbReference type="ARBA" id="ARBA00022801"/>
    </source>
</evidence>
<dbReference type="PANTHER" id="PTHR14950:SF37">
    <property type="entry name" value="ENDORIBONUCLEASE DICER"/>
    <property type="match status" value="1"/>
</dbReference>
<dbReference type="OrthoDB" id="6267905at2759"/>
<protein>
    <recommendedName>
        <fullName evidence="2">RNase III domain-containing protein</fullName>
    </recommendedName>
</protein>